<dbReference type="AlphaFoldDB" id="A0A6L4U254"/>
<reference evidence="1 2" key="1">
    <citation type="journal article" date="2019" name="Nat. Med.">
        <title>A library of human gut bacterial isolates paired with longitudinal multiomics data enables mechanistic microbiome research.</title>
        <authorList>
            <person name="Poyet M."/>
            <person name="Groussin M."/>
            <person name="Gibbons S.M."/>
            <person name="Avila-Pacheco J."/>
            <person name="Jiang X."/>
            <person name="Kearney S.M."/>
            <person name="Perrotta A.R."/>
            <person name="Berdy B."/>
            <person name="Zhao S."/>
            <person name="Lieberman T.D."/>
            <person name="Swanson P.K."/>
            <person name="Smith M."/>
            <person name="Roesemann S."/>
            <person name="Alexander J.E."/>
            <person name="Rich S.A."/>
            <person name="Livny J."/>
            <person name="Vlamakis H."/>
            <person name="Clish C."/>
            <person name="Bullock K."/>
            <person name="Deik A."/>
            <person name="Scott J."/>
            <person name="Pierce K.A."/>
            <person name="Xavier R.J."/>
            <person name="Alm E.J."/>
        </authorList>
    </citation>
    <scope>NUCLEOTIDE SEQUENCE [LARGE SCALE GENOMIC DNA]</scope>
    <source>
        <strain evidence="1 2">BIOML-A136</strain>
    </source>
</reference>
<accession>A0A6L4U254</accession>
<gene>
    <name evidence="1" type="ORF">GBC45_09570</name>
</gene>
<organism evidence="1 2">
    <name type="scientific">Bifidobacterium longum</name>
    <dbReference type="NCBI Taxonomy" id="216816"/>
    <lineage>
        <taxon>Bacteria</taxon>
        <taxon>Bacillati</taxon>
        <taxon>Actinomycetota</taxon>
        <taxon>Actinomycetes</taxon>
        <taxon>Bifidobacteriales</taxon>
        <taxon>Bifidobacteriaceae</taxon>
        <taxon>Bifidobacterium</taxon>
    </lineage>
</organism>
<dbReference type="EMBL" id="WDUB01000018">
    <property type="protein sequence ID" value="KAB7202110.1"/>
    <property type="molecule type" value="Genomic_DNA"/>
</dbReference>
<proteinExistence type="predicted"/>
<dbReference type="Proteomes" id="UP000476628">
    <property type="component" value="Unassembled WGS sequence"/>
</dbReference>
<protein>
    <submittedName>
        <fullName evidence="1">Uncharacterized protein</fullName>
    </submittedName>
</protein>
<sequence length="71" mass="7936">RTYSQRTDHRHGDGRRPKCAKTRALPGCWGVVLDFFHPLRGSPGLKLSVTFPAVLPSVRFFADSSPRRGSQ</sequence>
<evidence type="ECO:0000313" key="1">
    <source>
        <dbReference type="EMBL" id="KAB7202110.1"/>
    </source>
</evidence>
<name>A0A6L4U254_BIFLN</name>
<evidence type="ECO:0000313" key="2">
    <source>
        <dbReference type="Proteomes" id="UP000476628"/>
    </source>
</evidence>
<comment type="caution">
    <text evidence="1">The sequence shown here is derived from an EMBL/GenBank/DDBJ whole genome shotgun (WGS) entry which is preliminary data.</text>
</comment>
<feature type="non-terminal residue" evidence="1">
    <location>
        <position position="1"/>
    </location>
</feature>